<comment type="caution">
    <text evidence="4">The sequence shown here is derived from an EMBL/GenBank/DDBJ whole genome shotgun (WGS) entry which is preliminary data.</text>
</comment>
<dbReference type="Pfam" id="PF01903">
    <property type="entry name" value="CbiX"/>
    <property type="match status" value="2"/>
</dbReference>
<keyword evidence="5" id="KW-1185">Reference proteome</keyword>
<dbReference type="EMBL" id="JAOTPO010000001">
    <property type="protein sequence ID" value="MDE5412167.1"/>
    <property type="molecule type" value="Genomic_DNA"/>
</dbReference>
<keyword evidence="1" id="KW-0479">Metal-binding</keyword>
<keyword evidence="2" id="KW-0456">Lyase</keyword>
<dbReference type="PANTHER" id="PTHR33542">
    <property type="entry name" value="SIROHYDROCHLORIN FERROCHELATASE, CHLOROPLASTIC"/>
    <property type="match status" value="1"/>
</dbReference>
<name>A0ABT5VBT0_9BACI</name>
<dbReference type="InterPro" id="IPR002762">
    <property type="entry name" value="CbiX-like"/>
</dbReference>
<dbReference type="PANTHER" id="PTHR33542:SF3">
    <property type="entry name" value="SIROHYDROCHLORIN FERROCHELATASE, CHLOROPLASTIC"/>
    <property type="match status" value="1"/>
</dbReference>
<dbReference type="RefSeq" id="WP_275116786.1">
    <property type="nucleotide sequence ID" value="NZ_JAOTPO010000001.1"/>
</dbReference>
<dbReference type="CDD" id="cd03416">
    <property type="entry name" value="CbiX_SirB_N"/>
    <property type="match status" value="1"/>
</dbReference>
<sequence>MNAILFIGHGTKKREGNEQLLQFVESMKGDIPYPIVETCFLEFSTPTIREGIKRCVDQGATKVGLVPMMFFSAGHAKIHIPVEIDEAKAMYPHVEFNYGRPIGVHDKVFDILQSRLLDVGFSNDKGKEEVGILLVGRGSSDADANSELYKIGRLLSEKLEMVNVELSFIGVTSPTVEEGVARSIKLGVKKIYIIPYFFFTGILMDRMVEKLQSFQVEYPELQFSMTEFFGFHPILKTIFVERAQEALQGEAKLNCDVCSYRLHAMEHMDIHHHHDHDHHDHHHGHTHDHNHQQEIQR</sequence>
<protein>
    <submittedName>
        <fullName evidence="4">Sirohydrochlorin chelatase</fullName>
    </submittedName>
</protein>
<evidence type="ECO:0000256" key="3">
    <source>
        <dbReference type="SAM" id="MobiDB-lite"/>
    </source>
</evidence>
<evidence type="ECO:0000256" key="2">
    <source>
        <dbReference type="ARBA" id="ARBA00023239"/>
    </source>
</evidence>
<feature type="compositionally biased region" description="Basic residues" evidence="3">
    <location>
        <begin position="273"/>
        <end position="286"/>
    </location>
</feature>
<dbReference type="SUPFAM" id="SSF53800">
    <property type="entry name" value="Chelatase"/>
    <property type="match status" value="1"/>
</dbReference>
<gene>
    <name evidence="4" type="ORF">N7Z68_02045</name>
</gene>
<organism evidence="4 5">
    <name type="scientific">Alkalihalobacterium chitinilyticum</name>
    <dbReference type="NCBI Taxonomy" id="2980103"/>
    <lineage>
        <taxon>Bacteria</taxon>
        <taxon>Bacillati</taxon>
        <taxon>Bacillota</taxon>
        <taxon>Bacilli</taxon>
        <taxon>Bacillales</taxon>
        <taxon>Bacillaceae</taxon>
        <taxon>Alkalihalobacterium</taxon>
    </lineage>
</organism>
<dbReference type="Gene3D" id="3.40.50.1400">
    <property type="match status" value="2"/>
</dbReference>
<accession>A0ABT5VBT0</accession>
<feature type="compositionally biased region" description="Basic and acidic residues" evidence="3">
    <location>
        <begin position="287"/>
        <end position="297"/>
    </location>
</feature>
<reference evidence="4" key="1">
    <citation type="submission" date="2024-05" db="EMBL/GenBank/DDBJ databases">
        <title>Alkalihalobacillus sp. strain MEB203 novel alkaliphilic bacterium from Lonar Lake, India.</title>
        <authorList>
            <person name="Joshi A."/>
            <person name="Thite S."/>
            <person name="Mengade P."/>
        </authorList>
    </citation>
    <scope>NUCLEOTIDE SEQUENCE</scope>
    <source>
        <strain evidence="4">MEB 203</strain>
    </source>
</reference>
<dbReference type="InterPro" id="IPR050963">
    <property type="entry name" value="Sirohydro_Cobaltochel/CbiX"/>
</dbReference>
<evidence type="ECO:0000313" key="4">
    <source>
        <dbReference type="EMBL" id="MDE5412167.1"/>
    </source>
</evidence>
<dbReference type="Proteomes" id="UP001148125">
    <property type="component" value="Unassembled WGS sequence"/>
</dbReference>
<evidence type="ECO:0000256" key="1">
    <source>
        <dbReference type="ARBA" id="ARBA00022723"/>
    </source>
</evidence>
<dbReference type="CDD" id="cd03414">
    <property type="entry name" value="CbiX_SirB_C"/>
    <property type="match status" value="1"/>
</dbReference>
<evidence type="ECO:0000313" key="5">
    <source>
        <dbReference type="Proteomes" id="UP001148125"/>
    </source>
</evidence>
<proteinExistence type="predicted"/>
<feature type="region of interest" description="Disordered" evidence="3">
    <location>
        <begin position="273"/>
        <end position="297"/>
    </location>
</feature>